<dbReference type="GeneID" id="15010938"/>
<feature type="domain" description="NAD-dependent epimerase/dehydratase" evidence="2">
    <location>
        <begin position="4"/>
        <end position="240"/>
    </location>
</feature>
<sequence>MKSLVTGGAGFIGSHIVDKLLEMGHEVVCYDNESAESNEDFYRNPKAYNIKGDIRDYQLLKNSMTGVDYVFHLAAESRIQPAILNPIEAVSVNCVGTVTVLQCAREVGVKKVIYSSTSSGYGFNEPPNDELQNDDCLNPYSVSKVAGEKLCKMYNDLWGLKTVFLRYFNVYGERQPLKGQYAPVIGIFLRQRDSEEALTIVGDGEQRRDFTHVSDVVQANILAATNEVHDMNYGQLYNVGNGVNYSINEIANVISDNQVNIPSRIGESRITLAKNDKLKRTFGWEPKVNLMDWISEQ</sequence>
<proteinExistence type="inferred from homology"/>
<keyword evidence="4" id="KW-1185">Reference proteome</keyword>
<protein>
    <submittedName>
        <fullName evidence="3">Nucleotide-sugar epimerase</fullName>
    </submittedName>
</protein>
<dbReference type="KEGG" id="vg:15010938"/>
<dbReference type="EMBL" id="HQ633071">
    <property type="protein sequence ID" value="AGH31550.1"/>
    <property type="molecule type" value="Genomic_DNA"/>
</dbReference>
<organism evidence="3 4">
    <name type="scientific">Synechococcus phage S-SKS1</name>
    <dbReference type="NCBI Taxonomy" id="754042"/>
    <lineage>
        <taxon>Viruses</taxon>
        <taxon>Duplodnaviria</taxon>
        <taxon>Heunggongvirae</taxon>
        <taxon>Uroviricota</taxon>
        <taxon>Caudoviricetes</taxon>
        <taxon>Llyrvirus</taxon>
        <taxon>Llyrvirus SSKS1</taxon>
    </lineage>
</organism>
<evidence type="ECO:0000259" key="2">
    <source>
        <dbReference type="Pfam" id="PF01370"/>
    </source>
</evidence>
<dbReference type="Pfam" id="PF01370">
    <property type="entry name" value="Epimerase"/>
    <property type="match status" value="1"/>
</dbReference>
<evidence type="ECO:0000313" key="4">
    <source>
        <dbReference type="Proteomes" id="UP000201252"/>
    </source>
</evidence>
<name>M4QPK0_9CAUD</name>
<dbReference type="OrthoDB" id="11993at10239"/>
<dbReference type="Gene3D" id="3.40.50.720">
    <property type="entry name" value="NAD(P)-binding Rossmann-like Domain"/>
    <property type="match status" value="1"/>
</dbReference>
<dbReference type="InterPro" id="IPR001509">
    <property type="entry name" value="Epimerase_deHydtase"/>
</dbReference>
<comment type="similarity">
    <text evidence="1">Belongs to the NAD(P)-dependent epimerase/dehydratase family.</text>
</comment>
<evidence type="ECO:0000256" key="1">
    <source>
        <dbReference type="ARBA" id="ARBA00007637"/>
    </source>
</evidence>
<dbReference type="PANTHER" id="PTHR43000">
    <property type="entry name" value="DTDP-D-GLUCOSE 4,6-DEHYDRATASE-RELATED"/>
    <property type="match status" value="1"/>
</dbReference>
<gene>
    <name evidence="3" type="ORF">SWZG_00037</name>
</gene>
<dbReference type="SUPFAM" id="SSF51735">
    <property type="entry name" value="NAD(P)-binding Rossmann-fold domains"/>
    <property type="match status" value="1"/>
</dbReference>
<accession>M4QPK0</accession>
<dbReference type="Proteomes" id="UP000201252">
    <property type="component" value="Segment"/>
</dbReference>
<reference evidence="3 4" key="1">
    <citation type="submission" date="2010-10" db="EMBL/GenBank/DDBJ databases">
        <title>The Genome Sequence of Synechococcus phage S-SKS1.</title>
        <authorList>
            <consortium name="The Broad Institute Genome Sequencing Platform"/>
            <person name="Henn M.R."/>
            <person name="Clokie M."/>
            <person name="Levin J."/>
            <person name="Malboeuf C."/>
            <person name="Casali M."/>
            <person name="Russ C."/>
            <person name="Lennon N."/>
            <person name="Chapman S.B."/>
            <person name="Erlich R."/>
            <person name="Young S.K."/>
            <person name="Yandava C."/>
            <person name="Zeng Q."/>
            <person name="Alvarado L."/>
            <person name="Anderson S."/>
            <person name="Berlin A."/>
            <person name="Chen Z."/>
            <person name="Freedman E."/>
            <person name="Gellesch M."/>
            <person name="Goldberg J."/>
            <person name="Green L."/>
            <person name="Griggs A."/>
            <person name="Gujja S."/>
            <person name="Heilman E.R."/>
            <person name="Heiman D."/>
            <person name="Hollinger A."/>
            <person name="Howarth C."/>
            <person name="Larson L."/>
            <person name="Mehta T."/>
            <person name="Pearson M."/>
            <person name="Roberts A."/>
            <person name="Ryan E."/>
            <person name="Saif S."/>
            <person name="Shea T."/>
            <person name="Shenoy N."/>
            <person name="Sisk P."/>
            <person name="Stolte C."/>
            <person name="Sykes S."/>
            <person name="White J."/>
            <person name="Haas B."/>
            <person name="Nusbaum C."/>
            <person name="Birren B."/>
        </authorList>
    </citation>
    <scope>NUCLEOTIDE SEQUENCE [LARGE SCALE GENOMIC DNA]</scope>
</reference>
<dbReference type="Gene3D" id="3.90.25.10">
    <property type="entry name" value="UDP-galactose 4-epimerase, domain 1"/>
    <property type="match status" value="1"/>
</dbReference>
<dbReference type="InterPro" id="IPR036291">
    <property type="entry name" value="NAD(P)-bd_dom_sf"/>
</dbReference>
<dbReference type="RefSeq" id="YP_007674402.1">
    <property type="nucleotide sequence ID" value="NC_020851.1"/>
</dbReference>
<evidence type="ECO:0000313" key="3">
    <source>
        <dbReference type="EMBL" id="AGH31550.1"/>
    </source>
</evidence>